<proteinExistence type="predicted"/>
<evidence type="ECO:0000313" key="1">
    <source>
        <dbReference type="EMBL" id="SDZ57427.1"/>
    </source>
</evidence>
<comment type="caution">
    <text evidence="1">The sequence shown here is derived from an EMBL/GenBank/DDBJ whole genome shotgun (WGS) entry which is preliminary data.</text>
</comment>
<name>A0A1H3U563_9BACT</name>
<dbReference type="EMBL" id="FNQC01000029">
    <property type="protein sequence ID" value="SDZ57427.1"/>
    <property type="molecule type" value="Genomic_DNA"/>
</dbReference>
<keyword evidence="2" id="KW-1185">Reference proteome</keyword>
<reference evidence="1 2" key="1">
    <citation type="submission" date="2016-10" db="EMBL/GenBank/DDBJ databases">
        <authorList>
            <person name="Varghese N."/>
            <person name="Submissions S."/>
        </authorList>
    </citation>
    <scope>NUCLEOTIDE SEQUENCE [LARGE SCALE GENOMIC DNA]</scope>
    <source>
        <strain evidence="1 2">DSM 17997</strain>
    </source>
</reference>
<evidence type="ECO:0000313" key="2">
    <source>
        <dbReference type="Proteomes" id="UP000199663"/>
    </source>
</evidence>
<evidence type="ECO:0008006" key="3">
    <source>
        <dbReference type="Google" id="ProtNLM"/>
    </source>
</evidence>
<organism evidence="1 2">
    <name type="scientific">Rhodonellum ikkaensis</name>
    <dbReference type="NCBI Taxonomy" id="336829"/>
    <lineage>
        <taxon>Bacteria</taxon>
        <taxon>Pseudomonadati</taxon>
        <taxon>Bacteroidota</taxon>
        <taxon>Cytophagia</taxon>
        <taxon>Cytophagales</taxon>
        <taxon>Cytophagaceae</taxon>
        <taxon>Rhodonellum</taxon>
    </lineage>
</organism>
<accession>A0A1H3U563</accession>
<protein>
    <recommendedName>
        <fullName evidence="3">DUF3052 domain-containing protein</fullName>
    </recommendedName>
</protein>
<gene>
    <name evidence="1" type="ORF">SAMN05444412_1299</name>
</gene>
<dbReference type="RefSeq" id="WP_019600609.1">
    <property type="nucleotide sequence ID" value="NZ_FNQC01000029.1"/>
</dbReference>
<sequence length="140" mass="16377">MDPLLKKLNYKENTKIFIGNAPKDLDEKMKDWIDQGLVTNLPQEAGFFLFFAQTEEEIRVNYEAVHANIQNDEIFWMAYPKGTSKKYKAVINRDKGWAFLGKSGFEGVRQVAIDEDWSALRLRKLEFIKKLTRKNRMTLA</sequence>
<dbReference type="Proteomes" id="UP000199663">
    <property type="component" value="Unassembled WGS sequence"/>
</dbReference>